<dbReference type="SFLD" id="SFLDS00019">
    <property type="entry name" value="Glutathione_Transferase_(cytos"/>
    <property type="match status" value="1"/>
</dbReference>
<dbReference type="InterPro" id="IPR050931">
    <property type="entry name" value="Mito_Protein_Transport_Metaxin"/>
</dbReference>
<dbReference type="Pfam" id="PF17172">
    <property type="entry name" value="GST_N_4"/>
    <property type="match status" value="1"/>
</dbReference>
<proteinExistence type="predicted"/>
<dbReference type="InterPro" id="IPR036282">
    <property type="entry name" value="Glutathione-S-Trfase_C_sf"/>
</dbReference>
<keyword evidence="2" id="KW-0808">Transferase</keyword>
<dbReference type="InterPro" id="IPR026928">
    <property type="entry name" value="FAX/IsoI-like"/>
</dbReference>
<evidence type="ECO:0000313" key="2">
    <source>
        <dbReference type="EMBL" id="MBA4613324.1"/>
    </source>
</evidence>
<dbReference type="Gene3D" id="1.20.1050.10">
    <property type="match status" value="1"/>
</dbReference>
<reference evidence="2 3" key="1">
    <citation type="submission" date="2020-07" db="EMBL/GenBank/DDBJ databases">
        <authorList>
            <person name="Li M."/>
        </authorList>
    </citation>
    <scope>NUCLEOTIDE SEQUENCE [LARGE SCALE GENOMIC DNA]</scope>
    <source>
        <strain evidence="2 3">DSM 23284</strain>
    </source>
</reference>
<reference evidence="2 3" key="2">
    <citation type="submission" date="2020-08" db="EMBL/GenBank/DDBJ databases">
        <title>Stappia taiwanensis sp. nov., isolated from a coastal thermal spring.</title>
        <authorList>
            <person name="Kampfer P."/>
        </authorList>
    </citation>
    <scope>NUCLEOTIDE SEQUENCE [LARGE SCALE GENOMIC DNA]</scope>
    <source>
        <strain evidence="2 3">DSM 23284</strain>
    </source>
</reference>
<comment type="caution">
    <text evidence="2">The sequence shown here is derived from an EMBL/GenBank/DDBJ whole genome shotgun (WGS) entry which is preliminary data.</text>
</comment>
<evidence type="ECO:0000259" key="1">
    <source>
        <dbReference type="PROSITE" id="PS50404"/>
    </source>
</evidence>
<dbReference type="InterPro" id="IPR033468">
    <property type="entry name" value="Metaxin_GST"/>
</dbReference>
<dbReference type="SUPFAM" id="SSF47616">
    <property type="entry name" value="GST C-terminal domain-like"/>
    <property type="match status" value="1"/>
</dbReference>
<dbReference type="EMBL" id="JACEON010000017">
    <property type="protein sequence ID" value="MBA4613324.1"/>
    <property type="molecule type" value="Genomic_DNA"/>
</dbReference>
<dbReference type="InterPro" id="IPR012336">
    <property type="entry name" value="Thioredoxin-like_fold"/>
</dbReference>
<name>A0A838Y299_9HYPH</name>
<accession>A0A838Y299</accession>
<dbReference type="PANTHER" id="PTHR12289">
    <property type="entry name" value="METAXIN RELATED"/>
    <property type="match status" value="1"/>
</dbReference>
<feature type="domain" description="GST N-terminal" evidence="1">
    <location>
        <begin position="7"/>
        <end position="77"/>
    </location>
</feature>
<dbReference type="AlphaFoldDB" id="A0A838Y299"/>
<evidence type="ECO:0000313" key="3">
    <source>
        <dbReference type="Proteomes" id="UP000559404"/>
    </source>
</evidence>
<dbReference type="CDD" id="cd03193">
    <property type="entry name" value="GST_C_Metaxin"/>
    <property type="match status" value="1"/>
</dbReference>
<dbReference type="InterPro" id="IPR004045">
    <property type="entry name" value="Glutathione_S-Trfase_N"/>
</dbReference>
<dbReference type="Pfam" id="PF17171">
    <property type="entry name" value="GST_C_6"/>
    <property type="match status" value="1"/>
</dbReference>
<dbReference type="GO" id="GO:0016740">
    <property type="term" value="F:transferase activity"/>
    <property type="evidence" value="ECO:0007669"/>
    <property type="project" value="UniProtKB-KW"/>
</dbReference>
<sequence>MLVLIDFPSTFGLRSLSPFGYKAETLLALAGLDYTKVAPEEALLPHGKVPVLKNGDRLIPDSSLIQQHLEQHHGLDADRDLTAYEMATAEAFRRMAEEHLRWSLVYSRWIEPANEVVMRDKVLGFLPEPARAGVLAQVRETVGQALYHQGLGRHTPEAIYAFGCRDLDAIAAVLDDKPFFLADRPTTIDATLAGLLINILCPELRSPLQRHAAAIPAFGAYVRRVEETVFGAAAMLPEAA</sequence>
<protein>
    <submittedName>
        <fullName evidence="2">Glutathione S-transferase family protein</fullName>
    </submittedName>
</protein>
<dbReference type="RefSeq" id="WP_181761513.1">
    <property type="nucleotide sequence ID" value="NZ_BMCR01000001.1"/>
</dbReference>
<dbReference type="SUPFAM" id="SSF52833">
    <property type="entry name" value="Thioredoxin-like"/>
    <property type="match status" value="1"/>
</dbReference>
<dbReference type="InterPro" id="IPR036249">
    <property type="entry name" value="Thioredoxin-like_sf"/>
</dbReference>
<dbReference type="Proteomes" id="UP000559404">
    <property type="component" value="Unassembled WGS sequence"/>
</dbReference>
<dbReference type="Gene3D" id="3.40.30.10">
    <property type="entry name" value="Glutaredoxin"/>
    <property type="match status" value="1"/>
</dbReference>
<dbReference type="SFLD" id="SFLDG01180">
    <property type="entry name" value="SUF1"/>
    <property type="match status" value="1"/>
</dbReference>
<dbReference type="SFLD" id="SFLDG01200">
    <property type="entry name" value="SUF1.1"/>
    <property type="match status" value="1"/>
</dbReference>
<gene>
    <name evidence="2" type="ORF">H1W37_16815</name>
</gene>
<keyword evidence="3" id="KW-1185">Reference proteome</keyword>
<dbReference type="InterPro" id="IPR040079">
    <property type="entry name" value="Glutathione_S-Trfase"/>
</dbReference>
<organism evidence="2 3">
    <name type="scientific">Stappia taiwanensis</name>
    <dbReference type="NCBI Taxonomy" id="992267"/>
    <lineage>
        <taxon>Bacteria</taxon>
        <taxon>Pseudomonadati</taxon>
        <taxon>Pseudomonadota</taxon>
        <taxon>Alphaproteobacteria</taxon>
        <taxon>Hyphomicrobiales</taxon>
        <taxon>Stappiaceae</taxon>
        <taxon>Stappia</taxon>
    </lineage>
</organism>
<dbReference type="PANTHER" id="PTHR12289:SF41">
    <property type="entry name" value="FAILED AXON CONNECTIONS-RELATED"/>
    <property type="match status" value="1"/>
</dbReference>
<dbReference type="PROSITE" id="PS50404">
    <property type="entry name" value="GST_NTER"/>
    <property type="match status" value="1"/>
</dbReference>